<evidence type="ECO:0000313" key="1">
    <source>
        <dbReference type="EMBL" id="KAH9413244.1"/>
    </source>
</evidence>
<accession>A0ABQ8ISH9</accession>
<reference evidence="1 2" key="2">
    <citation type="journal article" date="2022" name="Mol. Biol. Evol.">
        <title>Comparative Genomics Reveals Insights into the Divergent Evolution of Astigmatic Mites and Household Pest Adaptations.</title>
        <authorList>
            <person name="Xiong Q."/>
            <person name="Wan A.T."/>
            <person name="Liu X."/>
            <person name="Fung C.S."/>
            <person name="Xiao X."/>
            <person name="Malainual N."/>
            <person name="Hou J."/>
            <person name="Wang L."/>
            <person name="Wang M."/>
            <person name="Yang K.Y."/>
            <person name="Cui Y."/>
            <person name="Leung E.L."/>
            <person name="Nong W."/>
            <person name="Shin S.K."/>
            <person name="Au S.W."/>
            <person name="Jeong K.Y."/>
            <person name="Chew F.T."/>
            <person name="Hui J.H."/>
            <person name="Leung T.F."/>
            <person name="Tungtrongchitr A."/>
            <person name="Zhong N."/>
            <person name="Liu Z."/>
            <person name="Tsui S.K."/>
        </authorList>
    </citation>
    <scope>NUCLEOTIDE SEQUENCE [LARGE SCALE GENOMIC DNA]</scope>
    <source>
        <strain evidence="1">Derp</strain>
    </source>
</reference>
<evidence type="ECO:0000313" key="2">
    <source>
        <dbReference type="Proteomes" id="UP000887458"/>
    </source>
</evidence>
<comment type="caution">
    <text evidence="1">The sequence shown here is derived from an EMBL/GenBank/DDBJ whole genome shotgun (WGS) entry which is preliminary data.</text>
</comment>
<sequence>MDEFKAQKKHILAIIQNMNEHFLLARMNCRLSRKKRMHVAIAIVNLSKYYYIQQQQQQQCSEM</sequence>
<reference evidence="1 2" key="1">
    <citation type="journal article" date="2018" name="J. Allergy Clin. Immunol.">
        <title>High-quality assembly of Dermatophagoides pteronyssinus genome and transcriptome reveals a wide range of novel allergens.</title>
        <authorList>
            <person name="Liu X.Y."/>
            <person name="Yang K.Y."/>
            <person name="Wang M.Q."/>
            <person name="Kwok J.S."/>
            <person name="Zeng X."/>
            <person name="Yang Z."/>
            <person name="Xiao X.J."/>
            <person name="Lau C.P."/>
            <person name="Li Y."/>
            <person name="Huang Z.M."/>
            <person name="Ba J.G."/>
            <person name="Yim A.K."/>
            <person name="Ouyang C.Y."/>
            <person name="Ngai S.M."/>
            <person name="Chan T.F."/>
            <person name="Leung E.L."/>
            <person name="Liu L."/>
            <person name="Liu Z.G."/>
            <person name="Tsui S.K."/>
        </authorList>
    </citation>
    <scope>NUCLEOTIDE SEQUENCE [LARGE SCALE GENOMIC DNA]</scope>
    <source>
        <strain evidence="1">Derp</strain>
    </source>
</reference>
<organism evidence="1 2">
    <name type="scientific">Dermatophagoides pteronyssinus</name>
    <name type="common">European house dust mite</name>
    <dbReference type="NCBI Taxonomy" id="6956"/>
    <lineage>
        <taxon>Eukaryota</taxon>
        <taxon>Metazoa</taxon>
        <taxon>Ecdysozoa</taxon>
        <taxon>Arthropoda</taxon>
        <taxon>Chelicerata</taxon>
        <taxon>Arachnida</taxon>
        <taxon>Acari</taxon>
        <taxon>Acariformes</taxon>
        <taxon>Sarcoptiformes</taxon>
        <taxon>Astigmata</taxon>
        <taxon>Psoroptidia</taxon>
        <taxon>Analgoidea</taxon>
        <taxon>Pyroglyphidae</taxon>
        <taxon>Dermatophagoidinae</taxon>
        <taxon>Dermatophagoides</taxon>
    </lineage>
</organism>
<keyword evidence="2" id="KW-1185">Reference proteome</keyword>
<name>A0ABQ8ISH9_DERPT</name>
<gene>
    <name evidence="1" type="ORF">DERP_012954</name>
</gene>
<protein>
    <submittedName>
        <fullName evidence="1">Uncharacterized protein</fullName>
    </submittedName>
</protein>
<proteinExistence type="predicted"/>
<dbReference type="EMBL" id="NJHN03000122">
    <property type="protein sequence ID" value="KAH9413244.1"/>
    <property type="molecule type" value="Genomic_DNA"/>
</dbReference>
<dbReference type="Proteomes" id="UP000887458">
    <property type="component" value="Unassembled WGS sequence"/>
</dbReference>